<name>A0A2T5V8Y5_9HYPH</name>
<dbReference type="InterPro" id="IPR000847">
    <property type="entry name" value="LysR_HTH_N"/>
</dbReference>
<dbReference type="Gene3D" id="1.10.10.10">
    <property type="entry name" value="Winged helix-like DNA-binding domain superfamily/Winged helix DNA-binding domain"/>
    <property type="match status" value="1"/>
</dbReference>
<dbReference type="AlphaFoldDB" id="A0A2T5V8Y5"/>
<dbReference type="PROSITE" id="PS50931">
    <property type="entry name" value="HTH_LYSR"/>
    <property type="match status" value="1"/>
</dbReference>
<dbReference type="SUPFAM" id="SSF46785">
    <property type="entry name" value="Winged helix' DNA-binding domain"/>
    <property type="match status" value="1"/>
</dbReference>
<dbReference type="Pfam" id="PF03466">
    <property type="entry name" value="LysR_substrate"/>
    <property type="match status" value="1"/>
</dbReference>
<keyword evidence="4" id="KW-0804">Transcription</keyword>
<dbReference type="GO" id="GO:0000976">
    <property type="term" value="F:transcription cis-regulatory region binding"/>
    <property type="evidence" value="ECO:0007669"/>
    <property type="project" value="TreeGrafter"/>
</dbReference>
<dbReference type="Pfam" id="PF00126">
    <property type="entry name" value="HTH_1"/>
    <property type="match status" value="1"/>
</dbReference>
<evidence type="ECO:0000256" key="3">
    <source>
        <dbReference type="ARBA" id="ARBA00023125"/>
    </source>
</evidence>
<accession>A0A2T5V8Y5</accession>
<evidence type="ECO:0000259" key="5">
    <source>
        <dbReference type="PROSITE" id="PS50931"/>
    </source>
</evidence>
<comment type="similarity">
    <text evidence="1">Belongs to the LysR transcriptional regulatory family.</text>
</comment>
<dbReference type="PANTHER" id="PTHR30126">
    <property type="entry name" value="HTH-TYPE TRANSCRIPTIONAL REGULATOR"/>
    <property type="match status" value="1"/>
</dbReference>
<dbReference type="PANTHER" id="PTHR30126:SF39">
    <property type="entry name" value="HTH-TYPE TRANSCRIPTIONAL REGULATOR CYSL"/>
    <property type="match status" value="1"/>
</dbReference>
<dbReference type="InterPro" id="IPR036390">
    <property type="entry name" value="WH_DNA-bd_sf"/>
</dbReference>
<evidence type="ECO:0000256" key="2">
    <source>
        <dbReference type="ARBA" id="ARBA00023015"/>
    </source>
</evidence>
<sequence length="294" mass="31872">MDMRQLETLLAVERYGGFAAAAQAVNLTASAVSQQISALERELGADLFDRSRRPPALTAKGAEVVRSARMILQIYTETKASGPGGPVRGTLALGTLRTGADSLLPRTLARMRELYPDLSVRLRIGMAEELMSEVASGQLDAALVADHVAVPSSLRWTEVVREPLVVLTPPGTTDLCLEDLVRNTPYIRYRTQVPLARQIDTEMARLNVAPKQLVSVNTMTAVIGCVHAGLGFAVIPYLTLQDRITASLNWFPFGAPPISRRLGVVQRPSSGRTEVLTSLVSALTEMGRPRDDND</sequence>
<dbReference type="OrthoDB" id="9811588at2"/>
<dbReference type="FunFam" id="1.10.10.10:FF:000001">
    <property type="entry name" value="LysR family transcriptional regulator"/>
    <property type="match status" value="1"/>
</dbReference>
<gene>
    <name evidence="6" type="ORF">C8N35_105198</name>
</gene>
<dbReference type="GO" id="GO:0003700">
    <property type="term" value="F:DNA-binding transcription factor activity"/>
    <property type="evidence" value="ECO:0007669"/>
    <property type="project" value="InterPro"/>
</dbReference>
<proteinExistence type="inferred from homology"/>
<dbReference type="InterPro" id="IPR005119">
    <property type="entry name" value="LysR_subst-bd"/>
</dbReference>
<evidence type="ECO:0000313" key="7">
    <source>
        <dbReference type="Proteomes" id="UP000244081"/>
    </source>
</evidence>
<keyword evidence="2" id="KW-0805">Transcription regulation</keyword>
<feature type="domain" description="HTH lysR-type" evidence="5">
    <location>
        <begin position="1"/>
        <end position="58"/>
    </location>
</feature>
<evidence type="ECO:0000256" key="1">
    <source>
        <dbReference type="ARBA" id="ARBA00009437"/>
    </source>
</evidence>
<comment type="caution">
    <text evidence="6">The sequence shown here is derived from an EMBL/GenBank/DDBJ whole genome shotgun (WGS) entry which is preliminary data.</text>
</comment>
<dbReference type="PRINTS" id="PR00039">
    <property type="entry name" value="HTHLYSR"/>
</dbReference>
<keyword evidence="7" id="KW-1185">Reference proteome</keyword>
<dbReference type="Gene3D" id="3.40.190.10">
    <property type="entry name" value="Periplasmic binding protein-like II"/>
    <property type="match status" value="2"/>
</dbReference>
<dbReference type="EMBL" id="QAYG01000005">
    <property type="protein sequence ID" value="PTW60194.1"/>
    <property type="molecule type" value="Genomic_DNA"/>
</dbReference>
<evidence type="ECO:0000256" key="4">
    <source>
        <dbReference type="ARBA" id="ARBA00023163"/>
    </source>
</evidence>
<protein>
    <submittedName>
        <fullName evidence="6">DNA-binding transcriptional LysR family regulator</fullName>
    </submittedName>
</protein>
<dbReference type="InterPro" id="IPR036388">
    <property type="entry name" value="WH-like_DNA-bd_sf"/>
</dbReference>
<keyword evidence="3 6" id="KW-0238">DNA-binding</keyword>
<reference evidence="6 7" key="1">
    <citation type="submission" date="2018-04" db="EMBL/GenBank/DDBJ databases">
        <title>Genomic Encyclopedia of Archaeal and Bacterial Type Strains, Phase II (KMG-II): from individual species to whole genera.</title>
        <authorList>
            <person name="Goeker M."/>
        </authorList>
    </citation>
    <scope>NUCLEOTIDE SEQUENCE [LARGE SCALE GENOMIC DNA]</scope>
    <source>
        <strain evidence="6 7">DSM 23382</strain>
    </source>
</reference>
<evidence type="ECO:0000313" key="6">
    <source>
        <dbReference type="EMBL" id="PTW60194.1"/>
    </source>
</evidence>
<dbReference type="Proteomes" id="UP000244081">
    <property type="component" value="Unassembled WGS sequence"/>
</dbReference>
<organism evidence="6 7">
    <name type="scientific">Breoghania corrubedonensis</name>
    <dbReference type="NCBI Taxonomy" id="665038"/>
    <lineage>
        <taxon>Bacteria</taxon>
        <taxon>Pseudomonadati</taxon>
        <taxon>Pseudomonadota</taxon>
        <taxon>Alphaproteobacteria</taxon>
        <taxon>Hyphomicrobiales</taxon>
        <taxon>Stappiaceae</taxon>
        <taxon>Breoghania</taxon>
    </lineage>
</organism>
<dbReference type="SUPFAM" id="SSF53850">
    <property type="entry name" value="Periplasmic binding protein-like II"/>
    <property type="match status" value="1"/>
</dbReference>